<keyword evidence="2" id="KW-1185">Reference proteome</keyword>
<dbReference type="Proteomes" id="UP001283361">
    <property type="component" value="Unassembled WGS sequence"/>
</dbReference>
<evidence type="ECO:0000313" key="2">
    <source>
        <dbReference type="Proteomes" id="UP001283361"/>
    </source>
</evidence>
<evidence type="ECO:0000313" key="1">
    <source>
        <dbReference type="EMBL" id="KAK3730247.1"/>
    </source>
</evidence>
<sequence length="97" mass="10857">MTGTKKRSSTKKLAPELGNGQNILKVLYQGFDTESCQGEKLQFTRGDTFLNKRSFAALGHRALHEQPLAATITRDTSYRHACRALVQYVLRDVCNKG</sequence>
<name>A0AAE0Y3K4_9GAST</name>
<organism evidence="1 2">
    <name type="scientific">Elysia crispata</name>
    <name type="common">lettuce slug</name>
    <dbReference type="NCBI Taxonomy" id="231223"/>
    <lineage>
        <taxon>Eukaryota</taxon>
        <taxon>Metazoa</taxon>
        <taxon>Spiralia</taxon>
        <taxon>Lophotrochozoa</taxon>
        <taxon>Mollusca</taxon>
        <taxon>Gastropoda</taxon>
        <taxon>Heterobranchia</taxon>
        <taxon>Euthyneura</taxon>
        <taxon>Panpulmonata</taxon>
        <taxon>Sacoglossa</taxon>
        <taxon>Placobranchoidea</taxon>
        <taxon>Plakobranchidae</taxon>
        <taxon>Elysia</taxon>
    </lineage>
</organism>
<reference evidence="1" key="1">
    <citation type="journal article" date="2023" name="G3 (Bethesda)">
        <title>A reference genome for the long-term kleptoplast-retaining sea slug Elysia crispata morphotype clarki.</title>
        <authorList>
            <person name="Eastman K.E."/>
            <person name="Pendleton A.L."/>
            <person name="Shaikh M.A."/>
            <person name="Suttiyut T."/>
            <person name="Ogas R."/>
            <person name="Tomko P."/>
            <person name="Gavelis G."/>
            <person name="Widhalm J.R."/>
            <person name="Wisecaver J.H."/>
        </authorList>
    </citation>
    <scope>NUCLEOTIDE SEQUENCE</scope>
    <source>
        <strain evidence="1">ECLA1</strain>
    </source>
</reference>
<proteinExistence type="predicted"/>
<protein>
    <submittedName>
        <fullName evidence="1">Uncharacterized protein</fullName>
    </submittedName>
</protein>
<dbReference type="AlphaFoldDB" id="A0AAE0Y3K4"/>
<comment type="caution">
    <text evidence="1">The sequence shown here is derived from an EMBL/GenBank/DDBJ whole genome shotgun (WGS) entry which is preliminary data.</text>
</comment>
<dbReference type="EMBL" id="JAWDGP010007087">
    <property type="protein sequence ID" value="KAK3730247.1"/>
    <property type="molecule type" value="Genomic_DNA"/>
</dbReference>
<accession>A0AAE0Y3K4</accession>
<gene>
    <name evidence="1" type="ORF">RRG08_034992</name>
</gene>